<evidence type="ECO:0000256" key="1">
    <source>
        <dbReference type="ARBA" id="ARBA00022801"/>
    </source>
</evidence>
<reference evidence="4" key="2">
    <citation type="submission" date="2023-04" db="EMBL/GenBank/DDBJ databases">
        <authorList>
            <person name="Bruccoleri R.E."/>
            <person name="Oakeley E.J."/>
            <person name="Faust A.-M."/>
            <person name="Dessus-Babus S."/>
            <person name="Altorfer M."/>
            <person name="Burckhardt D."/>
            <person name="Oertli M."/>
            <person name="Naumann U."/>
            <person name="Petersen F."/>
            <person name="Wong J."/>
        </authorList>
    </citation>
    <scope>NUCLEOTIDE SEQUENCE</scope>
    <source>
        <strain evidence="4">GSM-AAB239-AS_SAM_17_03QT</strain>
        <tissue evidence="4">Leaf</tissue>
    </source>
</reference>
<dbReference type="AlphaFoldDB" id="A0AAX6FVS8"/>
<feature type="signal peptide" evidence="2">
    <location>
        <begin position="1"/>
        <end position="20"/>
    </location>
</feature>
<dbReference type="InterPro" id="IPR005181">
    <property type="entry name" value="SASA"/>
</dbReference>
<gene>
    <name evidence="4" type="ORF">M6B38_397295</name>
</gene>
<keyword evidence="5" id="KW-1185">Reference proteome</keyword>
<reference evidence="4" key="1">
    <citation type="journal article" date="2023" name="GigaByte">
        <title>Genome assembly of the bearded iris, Iris pallida Lam.</title>
        <authorList>
            <person name="Bruccoleri R.E."/>
            <person name="Oakeley E.J."/>
            <person name="Faust A.M.E."/>
            <person name="Altorfer M."/>
            <person name="Dessus-Babus S."/>
            <person name="Burckhardt D."/>
            <person name="Oertli M."/>
            <person name="Naumann U."/>
            <person name="Petersen F."/>
            <person name="Wong J."/>
        </authorList>
    </citation>
    <scope>NUCLEOTIDE SEQUENCE</scope>
    <source>
        <strain evidence="4">GSM-AAB239-AS_SAM_17_03QT</strain>
    </source>
</reference>
<keyword evidence="1" id="KW-0378">Hydrolase</keyword>
<dbReference type="SUPFAM" id="SSF52266">
    <property type="entry name" value="SGNH hydrolase"/>
    <property type="match status" value="1"/>
</dbReference>
<proteinExistence type="predicted"/>
<dbReference type="PANTHER" id="PTHR31988:SF15">
    <property type="entry name" value="ESTERASE, PUTATIVE (DUF303)-RELATED"/>
    <property type="match status" value="1"/>
</dbReference>
<organism evidence="4 5">
    <name type="scientific">Iris pallida</name>
    <name type="common">Sweet iris</name>
    <dbReference type="NCBI Taxonomy" id="29817"/>
    <lineage>
        <taxon>Eukaryota</taxon>
        <taxon>Viridiplantae</taxon>
        <taxon>Streptophyta</taxon>
        <taxon>Embryophyta</taxon>
        <taxon>Tracheophyta</taxon>
        <taxon>Spermatophyta</taxon>
        <taxon>Magnoliopsida</taxon>
        <taxon>Liliopsida</taxon>
        <taxon>Asparagales</taxon>
        <taxon>Iridaceae</taxon>
        <taxon>Iridoideae</taxon>
        <taxon>Irideae</taxon>
        <taxon>Iris</taxon>
    </lineage>
</organism>
<sequence>MNSFLFLLLHFLSSISMGRSQTTVPSLIFVLAGQSNMAGRGGVSHGVWDRVVPPESRPSPSVLRLDAALRWVEAREPLHADVDRGRTCGVGPGLPFANSVRPAAGAAAVGLVPCAVGGTRIAEWARGTEHYERMMRRAKAAAAGAEGGRVEGVVWYQGESDTREREDADMYRGRMEQLVMDVRDDLAHPSLLFIQVALASGEGNFTEIVREAQKGISLPNVICVDAKGLPLQDDHLHLTTQAQVQLGKMLATAYLNHVGKK</sequence>
<evidence type="ECO:0000313" key="4">
    <source>
        <dbReference type="EMBL" id="KAJ6820494.1"/>
    </source>
</evidence>
<dbReference type="InterPro" id="IPR036514">
    <property type="entry name" value="SGNH_hydro_sf"/>
</dbReference>
<feature type="chain" id="PRO_5043724595" evidence="2">
    <location>
        <begin position="21"/>
        <end position="261"/>
    </location>
</feature>
<accession>A0AAX6FVS8</accession>
<feature type="domain" description="Sialate O-acetylesterase" evidence="3">
    <location>
        <begin position="27"/>
        <end position="255"/>
    </location>
</feature>
<evidence type="ECO:0000256" key="2">
    <source>
        <dbReference type="SAM" id="SignalP"/>
    </source>
</evidence>
<dbReference type="Gene3D" id="3.40.50.1110">
    <property type="entry name" value="SGNH hydrolase"/>
    <property type="match status" value="1"/>
</dbReference>
<dbReference type="GO" id="GO:0016787">
    <property type="term" value="F:hydrolase activity"/>
    <property type="evidence" value="ECO:0007669"/>
    <property type="project" value="UniProtKB-KW"/>
</dbReference>
<dbReference type="Pfam" id="PF03629">
    <property type="entry name" value="SASA"/>
    <property type="match status" value="1"/>
</dbReference>
<protein>
    <submittedName>
        <fullName evidence="4">WEB family protein</fullName>
    </submittedName>
</protein>
<comment type="caution">
    <text evidence="4">The sequence shown here is derived from an EMBL/GenBank/DDBJ whole genome shotgun (WGS) entry which is preliminary data.</text>
</comment>
<dbReference type="PANTHER" id="PTHR31988">
    <property type="entry name" value="ESTERASE, PUTATIVE (DUF303)-RELATED"/>
    <property type="match status" value="1"/>
</dbReference>
<dbReference type="Proteomes" id="UP001140949">
    <property type="component" value="Unassembled WGS sequence"/>
</dbReference>
<dbReference type="EMBL" id="JANAVB010025598">
    <property type="protein sequence ID" value="KAJ6820494.1"/>
    <property type="molecule type" value="Genomic_DNA"/>
</dbReference>
<evidence type="ECO:0000313" key="5">
    <source>
        <dbReference type="Proteomes" id="UP001140949"/>
    </source>
</evidence>
<name>A0AAX6FVS8_IRIPA</name>
<evidence type="ECO:0000259" key="3">
    <source>
        <dbReference type="Pfam" id="PF03629"/>
    </source>
</evidence>
<dbReference type="InterPro" id="IPR052940">
    <property type="entry name" value="Carb_Esterase_6"/>
</dbReference>
<keyword evidence="2" id="KW-0732">Signal</keyword>